<dbReference type="InterPro" id="IPR005122">
    <property type="entry name" value="Uracil-DNA_glycosylase-like"/>
</dbReference>
<dbReference type="InterPro" id="IPR026353">
    <property type="entry name" value="Hypoxan-DNA_Glyclase"/>
</dbReference>
<dbReference type="NCBIfam" id="TIGR04274">
    <property type="entry name" value="hypoxanDNAglyco"/>
    <property type="match status" value="1"/>
</dbReference>
<dbReference type="GO" id="GO:0033958">
    <property type="term" value="F:DNA-deoxyinosine glycosylase activity"/>
    <property type="evidence" value="ECO:0007669"/>
    <property type="project" value="UniProtKB-EC"/>
</dbReference>
<proteinExistence type="predicted"/>
<keyword evidence="2" id="KW-0326">Glycosidase</keyword>
<dbReference type="Pfam" id="PF03167">
    <property type="entry name" value="UDG"/>
    <property type="match status" value="1"/>
</dbReference>
<dbReference type="CDD" id="cd10032">
    <property type="entry name" value="UDG-F6_HDG"/>
    <property type="match status" value="1"/>
</dbReference>
<dbReference type="KEGG" id="trz:GWP43_08290"/>
<dbReference type="Gene3D" id="3.40.470.10">
    <property type="entry name" value="Uracil-DNA glycosylase-like domain"/>
    <property type="match status" value="1"/>
</dbReference>
<dbReference type="SMART" id="SM00987">
    <property type="entry name" value="UreE_C"/>
    <property type="match status" value="1"/>
</dbReference>
<keyword evidence="2" id="KW-0378">Hydrolase</keyword>
<gene>
    <name evidence="2" type="ORF">GWP43_08290</name>
</gene>
<dbReference type="SUPFAM" id="SSF52141">
    <property type="entry name" value="Uracil-DNA glycosylase-like"/>
    <property type="match status" value="1"/>
</dbReference>
<feature type="domain" description="Uracil-DNA glycosylase-like" evidence="1">
    <location>
        <begin position="10"/>
        <end position="156"/>
    </location>
</feature>
<accession>A0A6P1Y2W2</accession>
<reference evidence="2 3" key="1">
    <citation type="submission" date="2020-01" db="EMBL/GenBank/DDBJ databases">
        <title>Complete genome sequence of a human oral phylogroup 1 Treponema sp. strain ATCC 700766, originally isolated from periodontitis dental plaque.</title>
        <authorList>
            <person name="Chan Y."/>
            <person name="Huo Y.-B."/>
            <person name="Yu X.-L."/>
            <person name="Zeng H."/>
            <person name="Leung W.-K."/>
            <person name="Watt R.M."/>
        </authorList>
    </citation>
    <scope>NUCLEOTIDE SEQUENCE [LARGE SCALE GENOMIC DNA]</scope>
    <source>
        <strain evidence="2 3">OMZ 804</strain>
    </source>
</reference>
<sequence length="167" mass="18624">MSERIIHPFPPIYNSESRILILGSFPSVASRVQEFYYGHPRNRFWPLLTALLDAPEPHTIEEKKQMLLHHHIALYDAVRVCSIIGSADASMQFIVPTDLSDILGEAPIQAVFANGSKAYEICTKRIGISAIKLPSTSPANARCSFAELLVAWKQILPVVQDKDKGIR</sequence>
<evidence type="ECO:0000259" key="1">
    <source>
        <dbReference type="SMART" id="SM00986"/>
    </source>
</evidence>
<dbReference type="InterPro" id="IPR036895">
    <property type="entry name" value="Uracil-DNA_glycosylase-like_sf"/>
</dbReference>
<dbReference type="EC" id="3.2.2.15" evidence="2"/>
<evidence type="ECO:0000313" key="3">
    <source>
        <dbReference type="Proteomes" id="UP000464374"/>
    </source>
</evidence>
<dbReference type="SMART" id="SM00986">
    <property type="entry name" value="UDG"/>
    <property type="match status" value="1"/>
</dbReference>
<organism evidence="2 3">
    <name type="scientific">Treponema vincentii</name>
    <dbReference type="NCBI Taxonomy" id="69710"/>
    <lineage>
        <taxon>Bacteria</taxon>
        <taxon>Pseudomonadati</taxon>
        <taxon>Spirochaetota</taxon>
        <taxon>Spirochaetia</taxon>
        <taxon>Spirochaetales</taxon>
        <taxon>Treponemataceae</taxon>
        <taxon>Treponema</taxon>
    </lineage>
</organism>
<dbReference type="EMBL" id="CP048020">
    <property type="protein sequence ID" value="QHX43443.1"/>
    <property type="molecule type" value="Genomic_DNA"/>
</dbReference>
<dbReference type="Proteomes" id="UP000464374">
    <property type="component" value="Chromosome"/>
</dbReference>
<name>A0A6P1Y2W2_9SPIR</name>
<dbReference type="AlphaFoldDB" id="A0A6P1Y2W2"/>
<protein>
    <submittedName>
        <fullName evidence="2">DNA-deoxyinosine glycosylase</fullName>
        <ecNumber evidence="2">3.2.2.15</ecNumber>
    </submittedName>
</protein>
<evidence type="ECO:0000313" key="2">
    <source>
        <dbReference type="EMBL" id="QHX43443.1"/>
    </source>
</evidence>
<dbReference type="RefSeq" id="WP_162663765.1">
    <property type="nucleotide sequence ID" value="NZ_CP048020.1"/>
</dbReference>